<accession>A0ACB8R5E9</accession>
<organism evidence="1 2">
    <name type="scientific">Auriscalpium vulgare</name>
    <dbReference type="NCBI Taxonomy" id="40419"/>
    <lineage>
        <taxon>Eukaryota</taxon>
        <taxon>Fungi</taxon>
        <taxon>Dikarya</taxon>
        <taxon>Basidiomycota</taxon>
        <taxon>Agaricomycotina</taxon>
        <taxon>Agaricomycetes</taxon>
        <taxon>Russulales</taxon>
        <taxon>Auriscalpiaceae</taxon>
        <taxon>Auriscalpium</taxon>
    </lineage>
</organism>
<sequence>MHRDPRRRTPNRADALRPPQTHPDPRRRTPTRTHAPRPTQTHLEPRRHPHARASHLHPTRTPAHRARTPPARPRVAPAPRPRVAPTPQPRARTQPARLCVAPAPRPRVAPAPSLHARTTPARLHHARGAFLASTSENHKDSLSITLDSFIPPTPRCTSTYRTPQSILPPSPPARWTTPRPSTVFGCATDTVTALCTARRASIPLPMDGHTTCTHSPPRKEHAAISSAFPAVLTTELGVLRCAPRILLESTIATTARSTAMPPRHNLLNMPCRPGTPVSTKLCSAAPPPPASCARPRNVSAHPGSTPTTNGHTSRAHSPPSMQRDIFIFGTMSAQKSLAAQARTGRDPFDEQRTAPSVLHALLTTTSRSTSALDPFKYHNGLPHSATSWRDVYGYQQRRDTRRRPAVQGCITCPGMKFPSGSTLAPQAEDVPEISKTRVCHAYGYGT</sequence>
<dbReference type="EMBL" id="MU276367">
    <property type="protein sequence ID" value="KAI0039038.1"/>
    <property type="molecule type" value="Genomic_DNA"/>
</dbReference>
<proteinExistence type="predicted"/>
<reference evidence="1" key="2">
    <citation type="journal article" date="2022" name="New Phytol.">
        <title>Evolutionary transition to the ectomycorrhizal habit in the genomes of a hyperdiverse lineage of mushroom-forming fungi.</title>
        <authorList>
            <person name="Looney B."/>
            <person name="Miyauchi S."/>
            <person name="Morin E."/>
            <person name="Drula E."/>
            <person name="Courty P.E."/>
            <person name="Kohler A."/>
            <person name="Kuo A."/>
            <person name="LaButti K."/>
            <person name="Pangilinan J."/>
            <person name="Lipzen A."/>
            <person name="Riley R."/>
            <person name="Andreopoulos W."/>
            <person name="He G."/>
            <person name="Johnson J."/>
            <person name="Nolan M."/>
            <person name="Tritt A."/>
            <person name="Barry K.W."/>
            <person name="Grigoriev I.V."/>
            <person name="Nagy L.G."/>
            <person name="Hibbett D."/>
            <person name="Henrissat B."/>
            <person name="Matheny P.B."/>
            <person name="Labbe J."/>
            <person name="Martin F.M."/>
        </authorList>
    </citation>
    <scope>NUCLEOTIDE SEQUENCE</scope>
    <source>
        <strain evidence="1">FP105234-sp</strain>
    </source>
</reference>
<dbReference type="Proteomes" id="UP000814033">
    <property type="component" value="Unassembled WGS sequence"/>
</dbReference>
<evidence type="ECO:0000313" key="2">
    <source>
        <dbReference type="Proteomes" id="UP000814033"/>
    </source>
</evidence>
<reference evidence="1" key="1">
    <citation type="submission" date="2021-02" db="EMBL/GenBank/DDBJ databases">
        <authorList>
            <consortium name="DOE Joint Genome Institute"/>
            <person name="Ahrendt S."/>
            <person name="Looney B.P."/>
            <person name="Miyauchi S."/>
            <person name="Morin E."/>
            <person name="Drula E."/>
            <person name="Courty P.E."/>
            <person name="Chicoki N."/>
            <person name="Fauchery L."/>
            <person name="Kohler A."/>
            <person name="Kuo A."/>
            <person name="Labutti K."/>
            <person name="Pangilinan J."/>
            <person name="Lipzen A."/>
            <person name="Riley R."/>
            <person name="Andreopoulos W."/>
            <person name="He G."/>
            <person name="Johnson J."/>
            <person name="Barry K.W."/>
            <person name="Grigoriev I.V."/>
            <person name="Nagy L."/>
            <person name="Hibbett D."/>
            <person name="Henrissat B."/>
            <person name="Matheny P.B."/>
            <person name="Labbe J."/>
            <person name="Martin F."/>
        </authorList>
    </citation>
    <scope>NUCLEOTIDE SEQUENCE</scope>
    <source>
        <strain evidence="1">FP105234-sp</strain>
    </source>
</reference>
<keyword evidence="2" id="KW-1185">Reference proteome</keyword>
<gene>
    <name evidence="1" type="ORF">FA95DRAFT_1612903</name>
</gene>
<comment type="caution">
    <text evidence="1">The sequence shown here is derived from an EMBL/GenBank/DDBJ whole genome shotgun (WGS) entry which is preliminary data.</text>
</comment>
<evidence type="ECO:0000313" key="1">
    <source>
        <dbReference type="EMBL" id="KAI0039038.1"/>
    </source>
</evidence>
<protein>
    <submittedName>
        <fullName evidence="1">Uncharacterized protein</fullName>
    </submittedName>
</protein>
<name>A0ACB8R5E9_9AGAM</name>